<sequence>MIGLSRNSREPSEESLIFEDVPLPIISREETIRSRYHIPSSVVIVEKPLLTSLNTSNENGKKDLISLLSNSPETVTPLSMDELARLKESQYDQISAKEVSSAAGEARNIKNLKKRSRKLRTLLRTLNESTSTESVIEQDFLRAMKVQIYVLVDSANICITVY</sequence>
<proteinExistence type="predicted"/>
<dbReference type="Proteomes" id="UP000186594">
    <property type="component" value="Unassembled WGS sequence"/>
</dbReference>
<dbReference type="EMBL" id="LXFE01000673">
    <property type="protein sequence ID" value="OLL24697.1"/>
    <property type="molecule type" value="Genomic_DNA"/>
</dbReference>
<accession>A0A1U7LPW6</accession>
<name>A0A1U7LPW6_NEOID</name>
<dbReference type="AlphaFoldDB" id="A0A1U7LPW6"/>
<comment type="caution">
    <text evidence="1">The sequence shown here is derived from an EMBL/GenBank/DDBJ whole genome shotgun (WGS) entry which is preliminary data.</text>
</comment>
<organism evidence="1 2">
    <name type="scientific">Neolecta irregularis (strain DAH-3)</name>
    <dbReference type="NCBI Taxonomy" id="1198029"/>
    <lineage>
        <taxon>Eukaryota</taxon>
        <taxon>Fungi</taxon>
        <taxon>Dikarya</taxon>
        <taxon>Ascomycota</taxon>
        <taxon>Taphrinomycotina</taxon>
        <taxon>Neolectales</taxon>
        <taxon>Neolectaceae</taxon>
        <taxon>Neolecta</taxon>
    </lineage>
</organism>
<protein>
    <submittedName>
        <fullName evidence="1">Uncharacterized protein</fullName>
    </submittedName>
</protein>
<gene>
    <name evidence="1" type="ORF">NEOLI_003180</name>
</gene>
<keyword evidence="2" id="KW-1185">Reference proteome</keyword>
<reference evidence="1 2" key="1">
    <citation type="submission" date="2016-04" db="EMBL/GenBank/DDBJ databases">
        <title>Evolutionary innovation and constraint leading to complex multicellularity in the Ascomycota.</title>
        <authorList>
            <person name="Cisse O."/>
            <person name="Nguyen A."/>
            <person name="Hewitt D.A."/>
            <person name="Jedd G."/>
            <person name="Stajich J.E."/>
        </authorList>
    </citation>
    <scope>NUCLEOTIDE SEQUENCE [LARGE SCALE GENOMIC DNA]</scope>
    <source>
        <strain evidence="1 2">DAH-3</strain>
    </source>
</reference>
<evidence type="ECO:0000313" key="2">
    <source>
        <dbReference type="Proteomes" id="UP000186594"/>
    </source>
</evidence>
<evidence type="ECO:0000313" key="1">
    <source>
        <dbReference type="EMBL" id="OLL24697.1"/>
    </source>
</evidence>